<dbReference type="InterPro" id="IPR030458">
    <property type="entry name" value="Glyco_hydro_31_AS"/>
</dbReference>
<dbReference type="PANTHER" id="PTHR22762">
    <property type="entry name" value="ALPHA-GLUCOSIDASE"/>
    <property type="match status" value="1"/>
</dbReference>
<dbReference type="SUPFAM" id="SSF51445">
    <property type="entry name" value="(Trans)glycosidases"/>
    <property type="match status" value="1"/>
</dbReference>
<dbReference type="InterPro" id="IPR017853">
    <property type="entry name" value="GH"/>
</dbReference>
<reference evidence="8 9" key="1">
    <citation type="submission" date="2016-11" db="EMBL/GenBank/DDBJ databases">
        <authorList>
            <person name="Jaros S."/>
            <person name="Januszkiewicz K."/>
            <person name="Wedrychowicz H."/>
        </authorList>
    </citation>
    <scope>NUCLEOTIDE SEQUENCE [LARGE SCALE GENOMIC DNA]</scope>
    <source>
        <strain evidence="8 9">DSM 15480</strain>
    </source>
</reference>
<keyword evidence="2 4" id="KW-0378">Hydrolase</keyword>
<name>A0A1M6NY49_9FIRM</name>
<sequence>MIKRYKYGAVIQTDAVVLELDETVGAVAFLGQYDETAQEFRYRLDAEDLVYGLGENVRGINKRGWLYESRCLDDPHHLETSNSLYASHNFFMISGTETFGVFMDYPGIVSFDVGYTNRNELVIHPEDSNFDLYIIEGKNTTDIVMQFRSLIGRSYIPPKWAFGYQQSRWGYMTAEDVREVVSQHRENHIPLDSVYMDIDYMERYKDFTVDEERFPDFKAFVEEMKAEHIHLVPIIDAGVKVEAGYPVYEEGVEHGYFCKNADGTDFVAGVWPGRVHFPDVLNPDARKWFGHGYKFLLDQGIDGFWNDMNEPSLFYSEEHFNEVLDSIGEFKGKNLDLEAFSTFTSMVDGLANNRDDYKRFYHKINGEMVRHDRVHNLFGYNMTRAAGEAFEEFEPDKRILMFSRSSYTGMHRYGGIWMGDNMSWWGHILMNYKMLPSLNMMGLLYSGCDVGGFSGNTTEDLVMRWIEAAIFTPLMRNHSSMGTRDQEVYRFEQLDTFKKLIECRYALVPYIYSEFMKAALTDTMYFQPMSFIYTEDEQAKEVEDQLMVGESIMSAPIYTQNATGRYVYLPEEMLLIRMRSCDDYDTEIMEAGHHYVKAGTDEMIFFLRKNHIFPIGSKAESIAELDDSKVKLITFQDQDVTYDLYDDDGYSTDYDLERDITTVKISKNGTCTVTGSRNLEVTVEMY</sequence>
<gene>
    <name evidence="8" type="ORF">SAMN02745243_01962</name>
</gene>
<dbReference type="STRING" id="1121950.SAMN02745243_01962"/>
<feature type="domain" description="Glycosyl hydrolase family 31 C-terminal" evidence="7">
    <location>
        <begin position="524"/>
        <end position="612"/>
    </location>
</feature>
<evidence type="ECO:0000256" key="3">
    <source>
        <dbReference type="ARBA" id="ARBA00023295"/>
    </source>
</evidence>
<accession>A0A1M6NY49</accession>
<dbReference type="InterPro" id="IPR048395">
    <property type="entry name" value="Glyco_hydro_31_C"/>
</dbReference>
<keyword evidence="3 4" id="KW-0326">Glycosidase</keyword>
<dbReference type="PROSITE" id="PS00129">
    <property type="entry name" value="GLYCOSYL_HYDROL_F31_1"/>
    <property type="match status" value="1"/>
</dbReference>
<dbReference type="Pfam" id="PF13802">
    <property type="entry name" value="Gal_mutarotas_2"/>
    <property type="match status" value="1"/>
</dbReference>
<evidence type="ECO:0000313" key="8">
    <source>
        <dbReference type="EMBL" id="SHK00561.1"/>
    </source>
</evidence>
<protein>
    <submittedName>
        <fullName evidence="8">Alpha-glucosidase</fullName>
    </submittedName>
</protein>
<dbReference type="OrthoDB" id="176168at2"/>
<organism evidence="8 9">
    <name type="scientific">Hespellia stercorisuis DSM 15480</name>
    <dbReference type="NCBI Taxonomy" id="1121950"/>
    <lineage>
        <taxon>Bacteria</taxon>
        <taxon>Bacillati</taxon>
        <taxon>Bacillota</taxon>
        <taxon>Clostridia</taxon>
        <taxon>Lachnospirales</taxon>
        <taxon>Lachnospiraceae</taxon>
        <taxon>Hespellia</taxon>
    </lineage>
</organism>
<feature type="domain" description="Glycoside hydrolase family 31 N-terminal" evidence="6">
    <location>
        <begin position="39"/>
        <end position="112"/>
    </location>
</feature>
<dbReference type="CDD" id="cd06604">
    <property type="entry name" value="GH31_glucosidase_II_MalA"/>
    <property type="match status" value="1"/>
</dbReference>
<dbReference type="AlphaFoldDB" id="A0A1M6NY49"/>
<dbReference type="Proteomes" id="UP000184301">
    <property type="component" value="Unassembled WGS sequence"/>
</dbReference>
<evidence type="ECO:0000313" key="9">
    <source>
        <dbReference type="Proteomes" id="UP000184301"/>
    </source>
</evidence>
<dbReference type="Pfam" id="PF21365">
    <property type="entry name" value="Glyco_hydro_31_3rd"/>
    <property type="match status" value="1"/>
</dbReference>
<dbReference type="SUPFAM" id="SSF51011">
    <property type="entry name" value="Glycosyl hydrolase domain"/>
    <property type="match status" value="1"/>
</dbReference>
<evidence type="ECO:0000259" key="7">
    <source>
        <dbReference type="Pfam" id="PF21365"/>
    </source>
</evidence>
<feature type="domain" description="Glycoside hydrolase family 31 TIM barrel" evidence="5">
    <location>
        <begin position="155"/>
        <end position="513"/>
    </location>
</feature>
<dbReference type="Gene3D" id="2.60.40.1760">
    <property type="entry name" value="glycosyl hydrolase (family 31)"/>
    <property type="match status" value="1"/>
</dbReference>
<dbReference type="PANTHER" id="PTHR22762:SF120">
    <property type="entry name" value="HETEROGLYCAN GLUCOSIDASE 1"/>
    <property type="match status" value="1"/>
</dbReference>
<keyword evidence="9" id="KW-1185">Reference proteome</keyword>
<evidence type="ECO:0000259" key="6">
    <source>
        <dbReference type="Pfam" id="PF13802"/>
    </source>
</evidence>
<evidence type="ECO:0000256" key="1">
    <source>
        <dbReference type="ARBA" id="ARBA00007806"/>
    </source>
</evidence>
<dbReference type="Pfam" id="PF01055">
    <property type="entry name" value="Glyco_hydro_31_2nd"/>
    <property type="match status" value="1"/>
</dbReference>
<evidence type="ECO:0000259" key="5">
    <source>
        <dbReference type="Pfam" id="PF01055"/>
    </source>
</evidence>
<dbReference type="InterPro" id="IPR000322">
    <property type="entry name" value="Glyco_hydro_31_TIM"/>
</dbReference>
<evidence type="ECO:0000256" key="2">
    <source>
        <dbReference type="ARBA" id="ARBA00022801"/>
    </source>
</evidence>
<comment type="similarity">
    <text evidence="1 4">Belongs to the glycosyl hydrolase 31 family.</text>
</comment>
<dbReference type="RefSeq" id="WP_073109338.1">
    <property type="nucleotide sequence ID" value="NZ_FQZY01000025.1"/>
</dbReference>
<dbReference type="EMBL" id="FQZY01000025">
    <property type="protein sequence ID" value="SHK00561.1"/>
    <property type="molecule type" value="Genomic_DNA"/>
</dbReference>
<dbReference type="Gene3D" id="3.20.20.80">
    <property type="entry name" value="Glycosidases"/>
    <property type="match status" value="1"/>
</dbReference>
<dbReference type="GO" id="GO:0005975">
    <property type="term" value="P:carbohydrate metabolic process"/>
    <property type="evidence" value="ECO:0007669"/>
    <property type="project" value="InterPro"/>
</dbReference>
<evidence type="ECO:0000256" key="4">
    <source>
        <dbReference type="RuleBase" id="RU361185"/>
    </source>
</evidence>
<dbReference type="Gene3D" id="2.60.40.4040">
    <property type="match status" value="1"/>
</dbReference>
<dbReference type="InterPro" id="IPR025887">
    <property type="entry name" value="Glyco_hydro_31_N_dom"/>
</dbReference>
<dbReference type="SUPFAM" id="SSF74650">
    <property type="entry name" value="Galactose mutarotase-like"/>
    <property type="match status" value="1"/>
</dbReference>
<dbReference type="InterPro" id="IPR011013">
    <property type="entry name" value="Gal_mutarotase_sf_dom"/>
</dbReference>
<dbReference type="GO" id="GO:0030246">
    <property type="term" value="F:carbohydrate binding"/>
    <property type="evidence" value="ECO:0007669"/>
    <property type="project" value="InterPro"/>
</dbReference>
<proteinExistence type="inferred from homology"/>
<dbReference type="GO" id="GO:0004553">
    <property type="term" value="F:hydrolase activity, hydrolyzing O-glycosyl compounds"/>
    <property type="evidence" value="ECO:0007669"/>
    <property type="project" value="InterPro"/>
</dbReference>
<dbReference type="CDD" id="cd14752">
    <property type="entry name" value="GH31_N"/>
    <property type="match status" value="1"/>
</dbReference>